<dbReference type="AlphaFoldDB" id="A0A9X2VMD7"/>
<proteinExistence type="predicted"/>
<comment type="caution">
    <text evidence="1">The sequence shown here is derived from an EMBL/GenBank/DDBJ whole genome shotgun (WGS) entry which is preliminary data.</text>
</comment>
<sequence>MGFVVTYGMSTGLSENSDGSVMANVQSEVLASSGPGTILLLPDKISGGYALYRDDVAGVVKTARSNGIDVEFAYTQERRKYLSEFSASEVVSAIFLGVAGNLTTDVTKSIYYLVNLRAMAALRSFGGHGPVESEHVHLHMDRFEQDGEWRVIEGFDFKGPVGDVENVLRELMSRGDKVDDSRSI</sequence>
<accession>A0A9X2VMD7</accession>
<dbReference type="EMBL" id="JANYMP010000008">
    <property type="protein sequence ID" value="MCS7479074.1"/>
    <property type="molecule type" value="Genomic_DNA"/>
</dbReference>
<protein>
    <submittedName>
        <fullName evidence="1">Uncharacterized protein</fullName>
    </submittedName>
</protein>
<dbReference type="Proteomes" id="UP001141259">
    <property type="component" value="Unassembled WGS sequence"/>
</dbReference>
<evidence type="ECO:0000313" key="2">
    <source>
        <dbReference type="Proteomes" id="UP001141259"/>
    </source>
</evidence>
<gene>
    <name evidence="1" type="ORF">NZH93_19610</name>
</gene>
<evidence type="ECO:0000313" key="1">
    <source>
        <dbReference type="EMBL" id="MCS7479074.1"/>
    </source>
</evidence>
<reference evidence="1" key="1">
    <citation type="submission" date="2022-08" db="EMBL/GenBank/DDBJ databases">
        <authorList>
            <person name="Tistechok S."/>
            <person name="Samborskyy M."/>
            <person name="Roman I."/>
        </authorList>
    </citation>
    <scope>NUCLEOTIDE SEQUENCE</scope>
    <source>
        <strain evidence="1">DSM 103496</strain>
    </source>
</reference>
<name>A0A9X2VMD7_9PSEU</name>
<keyword evidence="2" id="KW-1185">Reference proteome</keyword>
<organism evidence="1 2">
    <name type="scientific">Umezawaea endophytica</name>
    <dbReference type="NCBI Taxonomy" id="1654476"/>
    <lineage>
        <taxon>Bacteria</taxon>
        <taxon>Bacillati</taxon>
        <taxon>Actinomycetota</taxon>
        <taxon>Actinomycetes</taxon>
        <taxon>Pseudonocardiales</taxon>
        <taxon>Pseudonocardiaceae</taxon>
        <taxon>Umezawaea</taxon>
    </lineage>
</organism>
<dbReference type="RefSeq" id="WP_259624561.1">
    <property type="nucleotide sequence ID" value="NZ_JANYMP010000008.1"/>
</dbReference>